<evidence type="ECO:0000256" key="6">
    <source>
        <dbReference type="SAM" id="MobiDB-lite"/>
    </source>
</evidence>
<evidence type="ECO:0000256" key="4">
    <source>
        <dbReference type="ARBA" id="ARBA00023337"/>
    </source>
</evidence>
<dbReference type="InterPro" id="IPR043573">
    <property type="entry name" value="Fig4-like"/>
</dbReference>
<name>A0A0E0DC16_9ORYZ</name>
<comment type="catalytic activity">
    <reaction evidence="4">
        <text>a 1,2-diacyl-sn-glycero-3-phospho-(1D-myo-inositol-3,5-bisphosphate) + H2O = a 1,2-diacyl-sn-glycero-3-phospho-(1D-myo-inositol-3-phosphate) + phosphate</text>
        <dbReference type="Rhea" id="RHEA:32955"/>
        <dbReference type="ChEBI" id="CHEBI:15377"/>
        <dbReference type="ChEBI" id="CHEBI:43474"/>
        <dbReference type="ChEBI" id="CHEBI:57923"/>
        <dbReference type="ChEBI" id="CHEBI:58088"/>
    </reaction>
</comment>
<dbReference type="EnsemblPlants" id="OMERI04G05810.1">
    <property type="protein sequence ID" value="OMERI04G05810.1"/>
    <property type="gene ID" value="OMERI04G05810"/>
</dbReference>
<dbReference type="AlphaFoldDB" id="A0A0E0DC16"/>
<reference evidence="8" key="1">
    <citation type="submission" date="2015-04" db="UniProtKB">
        <authorList>
            <consortium name="EnsemblPlants"/>
        </authorList>
    </citation>
    <scope>IDENTIFICATION</scope>
</reference>
<feature type="domain" description="SAC" evidence="7">
    <location>
        <begin position="1"/>
        <end position="109"/>
    </location>
</feature>
<accession>A0A0E0DC16</accession>
<protein>
    <recommendedName>
        <fullName evidence="7">SAC domain-containing protein</fullName>
    </recommendedName>
</protein>
<dbReference type="HOGENOM" id="CLU_2175023_0_0_1"/>
<evidence type="ECO:0000313" key="9">
    <source>
        <dbReference type="Proteomes" id="UP000008021"/>
    </source>
</evidence>
<comment type="subunit">
    <text evidence="5">Component of the PI(3,5)P2 regulatory complex at least composed of ATG18, SAC/FIG4, FAB1 and VAC14.</text>
</comment>
<proteinExistence type="predicted"/>
<comment type="subcellular location">
    <subcellularLocation>
        <location evidence="1">Vacuole membrane</location>
        <topology evidence="1">Peripheral membrane protein</topology>
    </subcellularLocation>
</comment>
<dbReference type="GO" id="GO:0005774">
    <property type="term" value="C:vacuolar membrane"/>
    <property type="evidence" value="ECO:0007669"/>
    <property type="project" value="UniProtKB-SubCell"/>
</dbReference>
<dbReference type="PANTHER" id="PTHR45738">
    <property type="entry name" value="POLYPHOSPHOINOSITIDE PHOSPHATASE"/>
    <property type="match status" value="1"/>
</dbReference>
<feature type="compositionally biased region" description="Polar residues" evidence="6">
    <location>
        <begin position="15"/>
        <end position="24"/>
    </location>
</feature>
<dbReference type="Proteomes" id="UP000008021">
    <property type="component" value="Chromosome 4"/>
</dbReference>
<evidence type="ECO:0000256" key="3">
    <source>
        <dbReference type="ARBA" id="ARBA00023136"/>
    </source>
</evidence>
<reference evidence="8" key="2">
    <citation type="submission" date="2018-05" db="EMBL/GenBank/DDBJ databases">
        <title>OmerRS3 (Oryza meridionalis Reference Sequence Version 3).</title>
        <authorList>
            <person name="Zhang J."/>
            <person name="Kudrna D."/>
            <person name="Lee S."/>
            <person name="Talag J."/>
            <person name="Welchert J."/>
            <person name="Wing R.A."/>
        </authorList>
    </citation>
    <scope>NUCLEOTIDE SEQUENCE [LARGE SCALE GENOMIC DNA]</scope>
    <source>
        <strain evidence="8">cv. OR44</strain>
    </source>
</reference>
<dbReference type="Gramene" id="OMERI04G05810.1">
    <property type="protein sequence ID" value="OMERI04G05810.1"/>
    <property type="gene ID" value="OMERI04G05810"/>
</dbReference>
<dbReference type="GO" id="GO:0043813">
    <property type="term" value="F:phosphatidylinositol-3,5-bisphosphate 5-phosphatase activity"/>
    <property type="evidence" value="ECO:0007669"/>
    <property type="project" value="InterPro"/>
</dbReference>
<keyword evidence="9" id="KW-1185">Reference proteome</keyword>
<keyword evidence="2" id="KW-0378">Hydrolase</keyword>
<dbReference type="PANTHER" id="PTHR45738:SF3">
    <property type="entry name" value="OS03G0182400 PROTEIN"/>
    <property type="match status" value="1"/>
</dbReference>
<evidence type="ECO:0000313" key="8">
    <source>
        <dbReference type="EnsemblPlants" id="OMERI04G05810.1"/>
    </source>
</evidence>
<dbReference type="GO" id="GO:0046856">
    <property type="term" value="P:phosphatidylinositol dephosphorylation"/>
    <property type="evidence" value="ECO:0007669"/>
    <property type="project" value="InterPro"/>
</dbReference>
<evidence type="ECO:0000259" key="7">
    <source>
        <dbReference type="PROSITE" id="PS50275"/>
    </source>
</evidence>
<dbReference type="InterPro" id="IPR002013">
    <property type="entry name" value="SAC_dom"/>
</dbReference>
<evidence type="ECO:0000256" key="1">
    <source>
        <dbReference type="ARBA" id="ARBA00004148"/>
    </source>
</evidence>
<feature type="region of interest" description="Disordered" evidence="6">
    <location>
        <begin position="1"/>
        <end position="41"/>
    </location>
</feature>
<evidence type="ECO:0000256" key="5">
    <source>
        <dbReference type="ARBA" id="ARBA00023464"/>
    </source>
</evidence>
<keyword evidence="3" id="KW-0472">Membrane</keyword>
<sequence>MEIVGDISQEDISDSFDSSCNGTTEVKAGNNEPPPLKPPKFQKGVLRTNCIDCLDRTNVAQYAYAAFGHQLHVFGSVKSLELGLNDPLAHHLMHFYERMGDTLALQATQAMKDCNV</sequence>
<evidence type="ECO:0000256" key="2">
    <source>
        <dbReference type="ARBA" id="ARBA00022801"/>
    </source>
</evidence>
<organism evidence="8">
    <name type="scientific">Oryza meridionalis</name>
    <dbReference type="NCBI Taxonomy" id="40149"/>
    <lineage>
        <taxon>Eukaryota</taxon>
        <taxon>Viridiplantae</taxon>
        <taxon>Streptophyta</taxon>
        <taxon>Embryophyta</taxon>
        <taxon>Tracheophyta</taxon>
        <taxon>Spermatophyta</taxon>
        <taxon>Magnoliopsida</taxon>
        <taxon>Liliopsida</taxon>
        <taxon>Poales</taxon>
        <taxon>Poaceae</taxon>
        <taxon>BOP clade</taxon>
        <taxon>Oryzoideae</taxon>
        <taxon>Oryzeae</taxon>
        <taxon>Oryzinae</taxon>
        <taxon>Oryza</taxon>
    </lineage>
</organism>
<dbReference type="PROSITE" id="PS50275">
    <property type="entry name" value="SAC"/>
    <property type="match status" value="1"/>
</dbReference>
<dbReference type="STRING" id="40149.A0A0E0DC16"/>